<dbReference type="Proteomes" id="UP001341840">
    <property type="component" value="Unassembled WGS sequence"/>
</dbReference>
<evidence type="ECO:0000256" key="1">
    <source>
        <dbReference type="SAM" id="MobiDB-lite"/>
    </source>
</evidence>
<comment type="caution">
    <text evidence="2">The sequence shown here is derived from an EMBL/GenBank/DDBJ whole genome shotgun (WGS) entry which is preliminary data.</text>
</comment>
<organism evidence="2 3">
    <name type="scientific">Stylosanthes scabra</name>
    <dbReference type="NCBI Taxonomy" id="79078"/>
    <lineage>
        <taxon>Eukaryota</taxon>
        <taxon>Viridiplantae</taxon>
        <taxon>Streptophyta</taxon>
        <taxon>Embryophyta</taxon>
        <taxon>Tracheophyta</taxon>
        <taxon>Spermatophyta</taxon>
        <taxon>Magnoliopsida</taxon>
        <taxon>eudicotyledons</taxon>
        <taxon>Gunneridae</taxon>
        <taxon>Pentapetalae</taxon>
        <taxon>rosids</taxon>
        <taxon>fabids</taxon>
        <taxon>Fabales</taxon>
        <taxon>Fabaceae</taxon>
        <taxon>Papilionoideae</taxon>
        <taxon>50 kb inversion clade</taxon>
        <taxon>dalbergioids sensu lato</taxon>
        <taxon>Dalbergieae</taxon>
        <taxon>Pterocarpus clade</taxon>
        <taxon>Stylosanthes</taxon>
    </lineage>
</organism>
<reference evidence="2 3" key="1">
    <citation type="journal article" date="2023" name="Plants (Basel)">
        <title>Bridging the Gap: Combining Genomics and Transcriptomics Approaches to Understand Stylosanthes scabra, an Orphan Legume from the Brazilian Caatinga.</title>
        <authorList>
            <person name="Ferreira-Neto J.R.C."/>
            <person name="da Silva M.D."/>
            <person name="Binneck E."/>
            <person name="de Melo N.F."/>
            <person name="da Silva R.H."/>
            <person name="de Melo A.L.T.M."/>
            <person name="Pandolfi V."/>
            <person name="Bustamante F.O."/>
            <person name="Brasileiro-Vidal A.C."/>
            <person name="Benko-Iseppon A.M."/>
        </authorList>
    </citation>
    <scope>NUCLEOTIDE SEQUENCE [LARGE SCALE GENOMIC DNA]</scope>
    <source>
        <tissue evidence="2">Leaves</tissue>
    </source>
</reference>
<feature type="region of interest" description="Disordered" evidence="1">
    <location>
        <begin position="167"/>
        <end position="199"/>
    </location>
</feature>
<sequence>MDRVRSADPRLKSVIRSKKCGSDPIRRGFGSDWIQSAVLEDRIANLLKTSAHSLLPFFSNLTSRSLNSITQPPKAKAQTSAVLPSATTVLLCFTRPPPVRHCLPVRPPPPLFHSPLTRTPLTVVHRPLCCPVSIHRQVPRPFHSSSRRSAHYHPSSLLLPAAPPFLSSRSSSSPARRLRPSRSSSTARHLRPSGDRGDERMLKFESIQVMGKTNVGMLYAEF</sequence>
<accession>A0ABU6WVN3</accession>
<proteinExistence type="predicted"/>
<name>A0ABU6WVN3_9FABA</name>
<dbReference type="EMBL" id="JASCZI010183016">
    <property type="protein sequence ID" value="MED6188936.1"/>
    <property type="molecule type" value="Genomic_DNA"/>
</dbReference>
<evidence type="ECO:0000313" key="3">
    <source>
        <dbReference type="Proteomes" id="UP001341840"/>
    </source>
</evidence>
<gene>
    <name evidence="2" type="ORF">PIB30_090768</name>
</gene>
<protein>
    <submittedName>
        <fullName evidence="2">Uncharacterized protein</fullName>
    </submittedName>
</protein>
<feature type="compositionally biased region" description="Low complexity" evidence="1">
    <location>
        <begin position="167"/>
        <end position="185"/>
    </location>
</feature>
<keyword evidence="3" id="KW-1185">Reference proteome</keyword>
<evidence type="ECO:0000313" key="2">
    <source>
        <dbReference type="EMBL" id="MED6188936.1"/>
    </source>
</evidence>